<feature type="compositionally biased region" description="Low complexity" evidence="1">
    <location>
        <begin position="99"/>
        <end position="108"/>
    </location>
</feature>
<gene>
    <name evidence="3" type="ORF">EPI11_04515</name>
</gene>
<comment type="caution">
    <text evidence="3">The sequence shown here is derived from an EMBL/GenBank/DDBJ whole genome shotgun (WGS) entry which is preliminary data.</text>
</comment>
<evidence type="ECO:0000313" key="3">
    <source>
        <dbReference type="EMBL" id="RWX02487.1"/>
    </source>
</evidence>
<dbReference type="Proteomes" id="UP000287527">
    <property type="component" value="Unassembled WGS sequence"/>
</dbReference>
<sequence length="115" mass="11525">MKNIIATLLFFMAFSLSANAQEAKKDACCASKKTAGTDTKATTETASASTATTAIATGAKCDATAKGAKCDAKAANMTADAKTEAALPKSEADKKACKAKGSSCCASKAEAKKTS</sequence>
<feature type="signal peptide" evidence="2">
    <location>
        <begin position="1"/>
        <end position="20"/>
    </location>
</feature>
<dbReference type="RefSeq" id="WP_128388759.1">
    <property type="nucleotide sequence ID" value="NZ_SBII01000002.1"/>
</dbReference>
<name>A0A444HE84_9FLAO</name>
<evidence type="ECO:0000313" key="4">
    <source>
        <dbReference type="Proteomes" id="UP000287527"/>
    </source>
</evidence>
<protein>
    <submittedName>
        <fullName evidence="3">Uncharacterized protein</fullName>
    </submittedName>
</protein>
<dbReference type="EMBL" id="SBII01000002">
    <property type="protein sequence ID" value="RWX02487.1"/>
    <property type="molecule type" value="Genomic_DNA"/>
</dbReference>
<keyword evidence="4" id="KW-1185">Reference proteome</keyword>
<dbReference type="AlphaFoldDB" id="A0A444HE84"/>
<proteinExistence type="predicted"/>
<feature type="region of interest" description="Disordered" evidence="1">
    <location>
        <begin position="83"/>
        <end position="115"/>
    </location>
</feature>
<evidence type="ECO:0000256" key="1">
    <source>
        <dbReference type="SAM" id="MobiDB-lite"/>
    </source>
</evidence>
<accession>A0A444HE84</accession>
<evidence type="ECO:0000256" key="2">
    <source>
        <dbReference type="SAM" id="SignalP"/>
    </source>
</evidence>
<reference evidence="3 4" key="1">
    <citation type="submission" date="2019-01" db="EMBL/GenBank/DDBJ databases">
        <title>Flavobacterium sp. nov.,isolated from freshwater.</title>
        <authorList>
            <person name="Zhang R."/>
            <person name="Du Z.-J."/>
        </authorList>
    </citation>
    <scope>NUCLEOTIDE SEQUENCE [LARGE SCALE GENOMIC DNA]</scope>
    <source>
        <strain evidence="3 4">1E403</strain>
    </source>
</reference>
<keyword evidence="2" id="KW-0732">Signal</keyword>
<organism evidence="3 4">
    <name type="scientific">Flavobacterium cerinum</name>
    <dbReference type="NCBI Taxonomy" id="2502784"/>
    <lineage>
        <taxon>Bacteria</taxon>
        <taxon>Pseudomonadati</taxon>
        <taxon>Bacteroidota</taxon>
        <taxon>Flavobacteriia</taxon>
        <taxon>Flavobacteriales</taxon>
        <taxon>Flavobacteriaceae</taxon>
        <taxon>Flavobacterium</taxon>
    </lineage>
</organism>
<feature type="chain" id="PRO_5019407634" evidence="2">
    <location>
        <begin position="21"/>
        <end position="115"/>
    </location>
</feature>